<dbReference type="Pfam" id="PF11409">
    <property type="entry name" value="SARA"/>
    <property type="match status" value="1"/>
</dbReference>
<reference evidence="8" key="1">
    <citation type="submission" date="2025-08" db="UniProtKB">
        <authorList>
            <consortium name="RefSeq"/>
        </authorList>
    </citation>
    <scope>IDENTIFICATION</scope>
</reference>
<organism evidence="7 8">
    <name type="scientific">Diaphorina citri</name>
    <name type="common">Asian citrus psyllid</name>
    <dbReference type="NCBI Taxonomy" id="121845"/>
    <lineage>
        <taxon>Eukaryota</taxon>
        <taxon>Metazoa</taxon>
        <taxon>Ecdysozoa</taxon>
        <taxon>Arthropoda</taxon>
        <taxon>Hexapoda</taxon>
        <taxon>Insecta</taxon>
        <taxon>Pterygota</taxon>
        <taxon>Neoptera</taxon>
        <taxon>Paraneoptera</taxon>
        <taxon>Hemiptera</taxon>
        <taxon>Sternorrhyncha</taxon>
        <taxon>Psylloidea</taxon>
        <taxon>Psyllidae</taxon>
        <taxon>Diaphorininae</taxon>
        <taxon>Diaphorina</taxon>
    </lineage>
</organism>
<dbReference type="OrthoDB" id="5872154at2759"/>
<feature type="region of interest" description="Disordered" evidence="5">
    <location>
        <begin position="378"/>
        <end position="403"/>
    </location>
</feature>
<evidence type="ECO:0000256" key="3">
    <source>
        <dbReference type="ARBA" id="ARBA00022833"/>
    </source>
</evidence>
<feature type="compositionally biased region" description="Polar residues" evidence="5">
    <location>
        <begin position="816"/>
        <end position="827"/>
    </location>
</feature>
<dbReference type="Gene3D" id="4.10.720.10">
    <property type="entry name" value="Smad anchor for receptor activation, Smad-binding domain"/>
    <property type="match status" value="1"/>
</dbReference>
<dbReference type="Gene3D" id="3.30.500.40">
    <property type="match status" value="1"/>
</dbReference>
<dbReference type="RefSeq" id="XP_008487698.1">
    <property type="nucleotide sequence ID" value="XM_008489476.3"/>
</dbReference>
<dbReference type="STRING" id="121845.A0A1S3DTN1"/>
<evidence type="ECO:0000256" key="1">
    <source>
        <dbReference type="ARBA" id="ARBA00022723"/>
    </source>
</evidence>
<dbReference type="InterPro" id="IPR013083">
    <property type="entry name" value="Znf_RING/FYVE/PHD"/>
</dbReference>
<dbReference type="GO" id="GO:0031901">
    <property type="term" value="C:early endosome membrane"/>
    <property type="evidence" value="ECO:0007669"/>
    <property type="project" value="TreeGrafter"/>
</dbReference>
<feature type="compositionally biased region" description="Low complexity" evidence="5">
    <location>
        <begin position="250"/>
        <end position="259"/>
    </location>
</feature>
<accession>A0A1S3DTN1</accession>
<dbReference type="Gene3D" id="3.30.40.10">
    <property type="entry name" value="Zinc/RING finger domain, C3HC4 (zinc finger)"/>
    <property type="match status" value="1"/>
</dbReference>
<dbReference type="Pfam" id="PF01363">
    <property type="entry name" value="FYVE"/>
    <property type="match status" value="1"/>
</dbReference>
<dbReference type="InterPro" id="IPR011011">
    <property type="entry name" value="Znf_FYVE_PHD"/>
</dbReference>
<dbReference type="PROSITE" id="PS50178">
    <property type="entry name" value="ZF_FYVE"/>
    <property type="match status" value="1"/>
</dbReference>
<dbReference type="InterPro" id="IPR000306">
    <property type="entry name" value="Znf_FYVE"/>
</dbReference>
<dbReference type="Pfam" id="PF11979">
    <property type="entry name" value="SARA_C"/>
    <property type="match status" value="1"/>
</dbReference>
<dbReference type="SMART" id="SM00064">
    <property type="entry name" value="FYVE"/>
    <property type="match status" value="1"/>
</dbReference>
<evidence type="ECO:0000256" key="4">
    <source>
        <dbReference type="PROSITE-ProRule" id="PRU00091"/>
    </source>
</evidence>
<feature type="compositionally biased region" description="Polar residues" evidence="5">
    <location>
        <begin position="458"/>
        <end position="478"/>
    </location>
</feature>
<feature type="region of interest" description="Disordered" evidence="5">
    <location>
        <begin position="423"/>
        <end position="446"/>
    </location>
</feature>
<dbReference type="Gene3D" id="3.30.1360.220">
    <property type="entry name" value="Domain of unknown function (DUF3480), N-terminal subdomain"/>
    <property type="match status" value="1"/>
</dbReference>
<keyword evidence="2 4" id="KW-0863">Zinc-finger</keyword>
<feature type="compositionally biased region" description="Low complexity" evidence="5">
    <location>
        <begin position="604"/>
        <end position="615"/>
    </location>
</feature>
<dbReference type="SUPFAM" id="SSF57903">
    <property type="entry name" value="FYVE/PHD zinc finger"/>
    <property type="match status" value="1"/>
</dbReference>
<feature type="compositionally biased region" description="Polar residues" evidence="5">
    <location>
        <begin position="836"/>
        <end position="853"/>
    </location>
</feature>
<feature type="region of interest" description="Disordered" evidence="5">
    <location>
        <begin position="565"/>
        <end position="632"/>
    </location>
</feature>
<feature type="compositionally biased region" description="Basic and acidic residues" evidence="5">
    <location>
        <begin position="592"/>
        <end position="603"/>
    </location>
</feature>
<evidence type="ECO:0000256" key="5">
    <source>
        <dbReference type="SAM" id="MobiDB-lite"/>
    </source>
</evidence>
<dbReference type="CDD" id="cd15729">
    <property type="entry name" value="FYVE_endofin"/>
    <property type="match status" value="1"/>
</dbReference>
<feature type="region of interest" description="Disordered" evidence="5">
    <location>
        <begin position="242"/>
        <end position="363"/>
    </location>
</feature>
<evidence type="ECO:0000256" key="2">
    <source>
        <dbReference type="ARBA" id="ARBA00022771"/>
    </source>
</evidence>
<dbReference type="GO" id="GO:0008270">
    <property type="term" value="F:zinc ion binding"/>
    <property type="evidence" value="ECO:0007669"/>
    <property type="project" value="UniProtKB-KW"/>
</dbReference>
<name>A0A1S3DTN1_DIACI</name>
<feature type="region of interest" description="Disordered" evidence="5">
    <location>
        <begin position="458"/>
        <end position="529"/>
    </location>
</feature>
<dbReference type="InterPro" id="IPR017455">
    <property type="entry name" value="Znf_FYVE-rel"/>
</dbReference>
<feature type="compositionally biased region" description="Polar residues" evidence="5">
    <location>
        <begin position="570"/>
        <end position="591"/>
    </location>
</feature>
<feature type="compositionally biased region" description="Polar residues" evidence="5">
    <location>
        <begin position="289"/>
        <end position="319"/>
    </location>
</feature>
<feature type="region of interest" description="Disordered" evidence="5">
    <location>
        <begin position="979"/>
        <end position="999"/>
    </location>
</feature>
<dbReference type="GO" id="GO:0016197">
    <property type="term" value="P:endosomal transport"/>
    <property type="evidence" value="ECO:0007669"/>
    <property type="project" value="TreeGrafter"/>
</dbReference>
<evidence type="ECO:0000259" key="6">
    <source>
        <dbReference type="PROSITE" id="PS50178"/>
    </source>
</evidence>
<keyword evidence="7" id="KW-1185">Reference proteome</keyword>
<feature type="region of interest" description="Disordered" evidence="5">
    <location>
        <begin position="17"/>
        <end position="39"/>
    </location>
</feature>
<feature type="domain" description="FYVE-type" evidence="6">
    <location>
        <begin position="917"/>
        <end position="976"/>
    </location>
</feature>
<feature type="compositionally biased region" description="Polar residues" evidence="5">
    <location>
        <begin position="265"/>
        <end position="282"/>
    </location>
</feature>
<protein>
    <submittedName>
        <fullName evidence="8">Uncharacterized protein LOC103524460 isoform X1</fullName>
    </submittedName>
</protein>
<dbReference type="SMART" id="SM01421">
    <property type="entry name" value="DUF3480"/>
    <property type="match status" value="1"/>
</dbReference>
<feature type="compositionally biased region" description="Low complexity" evidence="5">
    <location>
        <begin position="499"/>
        <end position="513"/>
    </location>
</feature>
<dbReference type="InterPro" id="IPR037145">
    <property type="entry name" value="SARA_Smad-bd_sf"/>
</dbReference>
<keyword evidence="1" id="KW-0479">Metal-binding</keyword>
<evidence type="ECO:0000313" key="8">
    <source>
        <dbReference type="RefSeq" id="XP_008487698.1"/>
    </source>
</evidence>
<evidence type="ECO:0000313" key="7">
    <source>
        <dbReference type="Proteomes" id="UP000079169"/>
    </source>
</evidence>
<feature type="compositionally biased region" description="Polar residues" evidence="5">
    <location>
        <begin position="889"/>
        <end position="904"/>
    </location>
</feature>
<dbReference type="GeneID" id="103524460"/>
<proteinExistence type="predicted"/>
<feature type="region of interest" description="Disordered" evidence="5">
    <location>
        <begin position="166"/>
        <end position="185"/>
    </location>
</feature>
<dbReference type="SMART" id="SM01422">
    <property type="entry name" value="SARA"/>
    <property type="match status" value="1"/>
</dbReference>
<dbReference type="KEGG" id="dci:103524460"/>
<keyword evidence="3" id="KW-0862">Zinc</keyword>
<dbReference type="InterPro" id="IPR024608">
    <property type="entry name" value="SARA-like_SBD"/>
</dbReference>
<dbReference type="Proteomes" id="UP000079169">
    <property type="component" value="Unplaced"/>
</dbReference>
<feature type="compositionally biased region" description="Polar residues" evidence="5">
    <location>
        <begin position="337"/>
        <end position="361"/>
    </location>
</feature>
<feature type="region of interest" description="Disordered" evidence="5">
    <location>
        <begin position="697"/>
        <end position="716"/>
    </location>
</feature>
<feature type="region of interest" description="Disordered" evidence="5">
    <location>
        <begin position="809"/>
        <end position="909"/>
    </location>
</feature>
<dbReference type="PaxDb" id="121845-A0A1S3DTN1"/>
<dbReference type="PANTHER" id="PTHR46319:SF3">
    <property type="entry name" value="ZINC FINGER FYVE DOMAIN-CONTAINING PROTEIN"/>
    <property type="match status" value="1"/>
</dbReference>
<feature type="compositionally biased region" description="Pro residues" evidence="5">
    <location>
        <begin position="981"/>
        <end position="993"/>
    </location>
</feature>
<gene>
    <name evidence="8" type="primary">LOC103524460</name>
</gene>
<dbReference type="CTD" id="44263"/>
<feature type="compositionally biased region" description="Basic and acidic residues" evidence="5">
    <location>
        <begin position="514"/>
        <end position="529"/>
    </location>
</feature>
<sequence>MEKFTVDLEKVLDDFEFSEERDERKTSSSNNNNNVKAQFSSPKNVVTNYNFATPGSYKRTSFEPINLADADFSAAVIRTQEPRDHAPVSTGSEVSTSYVFPHIASGSNVILNSAINVSAGSNIVQNSTGPSMSGSHVIQKNLDQIYSEVTQHSPAVSDISIDNVLSSASSDSGDPQDKPRSSLPDVAATMQKTEKFDLINDRVLNAIVDSSSSDAKPIGFHAVSKPVLSESDLNKYLDQLEDDTEDNSVEEVSSLPVVSTDDEISSSQSQLEECTTGTSSSGDGKPTEVATNSEFENLLSPESSTASSNQGLHTVSHQQFENHNESELEDQMKQHQVDNSQTITSSHMESSSEPKTSTLESPTFCVENKNISELANTTVSATEDAKEQSGSNAGESDFSHTKPNVVEDNVLDEMKHGSCVKSTDVTASENSKDVTKPDSFITNPSSNILNTTEMVQTISEPSEQNETSATVNTKANEQTLDESKDIQRDSNNAGVESIKSSLMESKNESSSFESKNEMEIQSKPEVEKSVEGINAATNVIEFTNEPTEILNTNYVVEISQPGLIIDGKGSRNNSPQKSSPPVNTGEISNTDIHGDSSSVEHKPNNIQFSSNISQSERLVCPSENASKEDVETRDTRIGIENILVKNNLTESSTALPEKNINLPETKSNLPEYKNQAVQDIEVKPSECPANVNAYSDVSRDTKTSESTANTYREVSRDKEISTEADLVNKYRHNFVHNDLEITREKNTNVEKWSKPDTPCITISNMKDTGIAEVQGETERSNAIASPDCYVEEKSIADCVQQNCDSMVHSEQRPNMGASNSTTSEYPSNPQPVAPESASQTQSEITQVTPSTQKPVRPNSLDLPSSPSVSLSPSETPPNLSDSEPAASVAQGTSGEAQSTPSPQHSMLGKRAPFWVPDTEAPVCMHCQARFTLVKRRHHCRACGQVLCSRCCNRRATLEYLQYAAERVCLVCYDILMKPSQDTPPPPARKPNPNNPMEYCSTIPPLQQVAQSGSQPPPSVLVPVSVLKREGSLKSREGAKQVMFSDGIKPGGDLTELDAEREVSKLPIVRKNRMIKRVGTPPGNLFHKRPLHPDSNSFIPTTGLPPILASNGGEVSYSELTSPLSLEESVKFAIHRNLFAHVKKIKLDCCLGKKRTVWNVTSEGLNCVGQDEVVFLLACTQGEEYPPQHIFHVILYIYTEAAQGSTVTEMCFVPSPPTVQELLGSKDHGGFIFIRRTNQCLTHLTLPDPPYLFGVLVHRWEIPWAKLFPLRLVLRLGAALKCYPCPLLSIRYREPVYIDVGHTIIKLLADFRSYAYTLPTVRGLLIHMEENKTSVIIPKNFYDQVVKAINHSNESHLAFAGNFSAQADSHLVCVQNVEAETSEYSTQRIESTTHRTNTGQSCTGLAFILFNASLKTSDGMTGKACIHEDGLMVHLLPDGMVTLRAALHDMRDYTILCGPQGEESVDIVWGPQDLNFNVGVRSVIDGKPLDGVQSIRVHGGTDYTGGVKLIRWTEVFIIENSDLNAKTTEDPIDHMKKLSESISRATCISLVPLIDSLASADASKFAVRVTIHPDDVGYEAGTRGEKFDAKYMRHLDEGLVPIIHQAAVHSTSPLTLELVFRIMEQG</sequence>
<dbReference type="PANTHER" id="PTHR46319">
    <property type="entry name" value="ZINC FINGER FYVE DOMAIN-CONTAINING PROTEIN"/>
    <property type="match status" value="1"/>
</dbReference>
<feature type="compositionally biased region" description="Low complexity" evidence="5">
    <location>
        <begin position="857"/>
        <end position="877"/>
    </location>
</feature>
<feature type="compositionally biased region" description="Basic and acidic residues" evidence="5">
    <location>
        <begin position="320"/>
        <end position="336"/>
    </location>
</feature>
<dbReference type="InterPro" id="IPR022557">
    <property type="entry name" value="SARA-like_C"/>
</dbReference>
<dbReference type="FunFam" id="3.30.40.10:FF:000084">
    <property type="entry name" value="Zinc finger, FYVE domain-containing 9b"/>
    <property type="match status" value="1"/>
</dbReference>